<protein>
    <submittedName>
        <fullName evidence="2">Heat shock protein 70</fullName>
    </submittedName>
</protein>
<dbReference type="WBParaSite" id="ES5_v2.g7944.t1">
    <property type="protein sequence ID" value="ES5_v2.g7944.t1"/>
    <property type="gene ID" value="ES5_v2.g7944"/>
</dbReference>
<proteinExistence type="predicted"/>
<reference evidence="2" key="1">
    <citation type="submission" date="2022-11" db="UniProtKB">
        <authorList>
            <consortium name="WormBaseParasite"/>
        </authorList>
    </citation>
    <scope>IDENTIFICATION</scope>
</reference>
<evidence type="ECO:0000313" key="2">
    <source>
        <dbReference type="WBParaSite" id="ES5_v2.g7944.t1"/>
    </source>
</evidence>
<dbReference type="Proteomes" id="UP000887579">
    <property type="component" value="Unplaced"/>
</dbReference>
<sequence>MNTKKELPFAIDFGTTKTCGAGWWNEKVEVVMNELDSKRLLAKEIDNSLIEKFKSQWTFELKENRVNGNLCEYFVNDETENLSPVFVNAKTLQYMQKSAEKRFEKEISSVVISIPIYFSFLQIKEIYDAAKLVNLDVTGFITDTTATAITYFEFQQRSKKNENVFVVDIGGGGFSIAIIKYNEHNYQTLAASGSEKVGGRDFDYLIFEWMKEKLELEGMDTENLSQLRSQKKRFKMVLQANAVKEGLSVSPVTP</sequence>
<name>A0AC34GTF9_9BILA</name>
<organism evidence="1 2">
    <name type="scientific">Panagrolaimus sp. ES5</name>
    <dbReference type="NCBI Taxonomy" id="591445"/>
    <lineage>
        <taxon>Eukaryota</taxon>
        <taxon>Metazoa</taxon>
        <taxon>Ecdysozoa</taxon>
        <taxon>Nematoda</taxon>
        <taxon>Chromadorea</taxon>
        <taxon>Rhabditida</taxon>
        <taxon>Tylenchina</taxon>
        <taxon>Panagrolaimomorpha</taxon>
        <taxon>Panagrolaimoidea</taxon>
        <taxon>Panagrolaimidae</taxon>
        <taxon>Panagrolaimus</taxon>
    </lineage>
</organism>
<evidence type="ECO:0000313" key="1">
    <source>
        <dbReference type="Proteomes" id="UP000887579"/>
    </source>
</evidence>
<accession>A0AC34GTF9</accession>